<sequence length="431" mass="49023">MQRTPEAVCPESVLCIQNGIPRRQKKPQEIGNSEPWGLRTRRPEAPQGNAQSCNELLTSVVTSQMVYAEPFWAKAAKELIRERKETHDATQDGAAEVRSQAEIKDAARRISLDRWQSRWDHTPKGRWTHTLIPSIACWVERKRGQVNCYLTQALSGHGCFRGYLKRFCHKTEGWSPECGTGMEEDARHVLFDCHRFDHERQTLEAAAGSRVSSETLVRLMLPDPKVWKAAAEFASSDENLGHPHPGGPRIMCNDVDSYRVLQPHYRDEARCTSKQAKSYVTAFREGHSVQQKQERQRRSRSGKNFTPSLRLQEQIIKQLSRNRNKHSKNDNNIDISIITTKLDKLILPLQIQAEQNGKPAPAVIQHQQSLEDRLSKIETTMNKIVAGLQKHVHNAGHNQLPYTNDGCSRRLDSHYRAAGRRQLQRGSDGGS</sequence>
<feature type="region of interest" description="Disordered" evidence="1">
    <location>
        <begin position="23"/>
        <end position="50"/>
    </location>
</feature>
<organism evidence="3">
    <name type="scientific">Drosophila persimilis</name>
    <name type="common">Fruit fly</name>
    <dbReference type="NCBI Taxonomy" id="7234"/>
    <lineage>
        <taxon>Eukaryota</taxon>
        <taxon>Metazoa</taxon>
        <taxon>Ecdysozoa</taxon>
        <taxon>Arthropoda</taxon>
        <taxon>Hexapoda</taxon>
        <taxon>Insecta</taxon>
        <taxon>Pterygota</taxon>
        <taxon>Neoptera</taxon>
        <taxon>Endopterygota</taxon>
        <taxon>Diptera</taxon>
        <taxon>Brachycera</taxon>
        <taxon>Muscomorpha</taxon>
        <taxon>Ephydroidea</taxon>
        <taxon>Drosophilidae</taxon>
        <taxon>Drosophila</taxon>
        <taxon>Sophophora</taxon>
    </lineage>
</organism>
<evidence type="ECO:0000313" key="2">
    <source>
        <dbReference type="EMBL" id="EDW33872.1"/>
    </source>
</evidence>
<gene>
    <name evidence="2" type="primary">Dper\GL21894</name>
    <name evidence="2" type="ORF">Dper_GL21894</name>
</gene>
<dbReference type="STRING" id="7234.B4GE37"/>
<dbReference type="EMBL" id="CH479182">
    <property type="protein sequence ID" value="EDW33872.1"/>
    <property type="molecule type" value="Genomic_DNA"/>
</dbReference>
<reference evidence="2 3" key="1">
    <citation type="journal article" date="2007" name="Nature">
        <title>Evolution of genes and genomes on the Drosophila phylogeny.</title>
        <authorList>
            <consortium name="Drosophila 12 Genomes Consortium"/>
            <person name="Clark A.G."/>
            <person name="Eisen M.B."/>
            <person name="Smith D.R."/>
            <person name="Bergman C.M."/>
            <person name="Oliver B."/>
            <person name="Markow T.A."/>
            <person name="Kaufman T.C."/>
            <person name="Kellis M."/>
            <person name="Gelbart W."/>
            <person name="Iyer V.N."/>
            <person name="Pollard D.A."/>
            <person name="Sackton T.B."/>
            <person name="Larracuente A.M."/>
            <person name="Singh N.D."/>
            <person name="Abad J.P."/>
            <person name="Abt D.N."/>
            <person name="Adryan B."/>
            <person name="Aguade M."/>
            <person name="Akashi H."/>
            <person name="Anderson W.W."/>
            <person name="Aquadro C.F."/>
            <person name="Ardell D.H."/>
            <person name="Arguello R."/>
            <person name="Artieri C.G."/>
            <person name="Barbash D.A."/>
            <person name="Barker D."/>
            <person name="Barsanti P."/>
            <person name="Batterham P."/>
            <person name="Batzoglou S."/>
            <person name="Begun D."/>
            <person name="Bhutkar A."/>
            <person name="Blanco E."/>
            <person name="Bosak S.A."/>
            <person name="Bradley R.K."/>
            <person name="Brand A.D."/>
            <person name="Brent M.R."/>
            <person name="Brooks A.N."/>
            <person name="Brown R.H."/>
            <person name="Butlin R.K."/>
            <person name="Caggese C."/>
            <person name="Calvi B.R."/>
            <person name="Bernardo de Carvalho A."/>
            <person name="Caspi A."/>
            <person name="Castrezana S."/>
            <person name="Celniker S.E."/>
            <person name="Chang J.L."/>
            <person name="Chapple C."/>
            <person name="Chatterji S."/>
            <person name="Chinwalla A."/>
            <person name="Civetta A."/>
            <person name="Clifton S.W."/>
            <person name="Comeron J.M."/>
            <person name="Costello J.C."/>
            <person name="Coyne J.A."/>
            <person name="Daub J."/>
            <person name="David R.G."/>
            <person name="Delcher A.L."/>
            <person name="Delehaunty K."/>
            <person name="Do C.B."/>
            <person name="Ebling H."/>
            <person name="Edwards K."/>
            <person name="Eickbush T."/>
            <person name="Evans J.D."/>
            <person name="Filipski A."/>
            <person name="Findeiss S."/>
            <person name="Freyhult E."/>
            <person name="Fulton L."/>
            <person name="Fulton R."/>
            <person name="Garcia A.C."/>
            <person name="Gardiner A."/>
            <person name="Garfield D.A."/>
            <person name="Garvin B.E."/>
            <person name="Gibson G."/>
            <person name="Gilbert D."/>
            <person name="Gnerre S."/>
            <person name="Godfrey J."/>
            <person name="Good R."/>
            <person name="Gotea V."/>
            <person name="Gravely B."/>
            <person name="Greenberg A.J."/>
            <person name="Griffiths-Jones S."/>
            <person name="Gross S."/>
            <person name="Guigo R."/>
            <person name="Gustafson E.A."/>
            <person name="Haerty W."/>
            <person name="Hahn M.W."/>
            <person name="Halligan D.L."/>
            <person name="Halpern A.L."/>
            <person name="Halter G.M."/>
            <person name="Han M.V."/>
            <person name="Heger A."/>
            <person name="Hillier L."/>
            <person name="Hinrichs A.S."/>
            <person name="Holmes I."/>
            <person name="Hoskins R.A."/>
            <person name="Hubisz M.J."/>
            <person name="Hultmark D."/>
            <person name="Huntley M.A."/>
            <person name="Jaffe D.B."/>
            <person name="Jagadeeshan S."/>
            <person name="Jeck W.R."/>
            <person name="Johnson J."/>
            <person name="Jones C.D."/>
            <person name="Jordan W.C."/>
            <person name="Karpen G.H."/>
            <person name="Kataoka E."/>
            <person name="Keightley P.D."/>
            <person name="Kheradpour P."/>
            <person name="Kirkness E.F."/>
            <person name="Koerich L.B."/>
            <person name="Kristiansen K."/>
            <person name="Kudrna D."/>
            <person name="Kulathinal R.J."/>
            <person name="Kumar S."/>
            <person name="Kwok R."/>
            <person name="Lander E."/>
            <person name="Langley C.H."/>
            <person name="Lapoint R."/>
            <person name="Lazzaro B.P."/>
            <person name="Lee S.J."/>
            <person name="Levesque L."/>
            <person name="Li R."/>
            <person name="Lin C.F."/>
            <person name="Lin M.F."/>
            <person name="Lindblad-Toh K."/>
            <person name="Llopart A."/>
            <person name="Long M."/>
            <person name="Low L."/>
            <person name="Lozovsky E."/>
            <person name="Lu J."/>
            <person name="Luo M."/>
            <person name="Machado C.A."/>
            <person name="Makalowski W."/>
            <person name="Marzo M."/>
            <person name="Matsuda M."/>
            <person name="Matzkin L."/>
            <person name="McAllister B."/>
            <person name="McBride C.S."/>
            <person name="McKernan B."/>
            <person name="McKernan K."/>
            <person name="Mendez-Lago M."/>
            <person name="Minx P."/>
            <person name="Mollenhauer M.U."/>
            <person name="Montooth K."/>
            <person name="Mount S.M."/>
            <person name="Mu X."/>
            <person name="Myers E."/>
            <person name="Negre B."/>
            <person name="Newfeld S."/>
            <person name="Nielsen R."/>
            <person name="Noor M.A."/>
            <person name="O'Grady P."/>
            <person name="Pachter L."/>
            <person name="Papaceit M."/>
            <person name="Parisi M.J."/>
            <person name="Parisi M."/>
            <person name="Parts L."/>
            <person name="Pedersen J.S."/>
            <person name="Pesole G."/>
            <person name="Phillippy A.M."/>
            <person name="Ponting C.P."/>
            <person name="Pop M."/>
            <person name="Porcelli D."/>
            <person name="Powell J.R."/>
            <person name="Prohaska S."/>
            <person name="Pruitt K."/>
            <person name="Puig M."/>
            <person name="Quesneville H."/>
            <person name="Ram K.R."/>
            <person name="Rand D."/>
            <person name="Rasmussen M.D."/>
            <person name="Reed L.K."/>
            <person name="Reenan R."/>
            <person name="Reily A."/>
            <person name="Remington K.A."/>
            <person name="Rieger T.T."/>
            <person name="Ritchie M.G."/>
            <person name="Robin C."/>
            <person name="Rogers Y.H."/>
            <person name="Rohde C."/>
            <person name="Rozas J."/>
            <person name="Rubenfield M.J."/>
            <person name="Ruiz A."/>
            <person name="Russo S."/>
            <person name="Salzberg S.L."/>
            <person name="Sanchez-Gracia A."/>
            <person name="Saranga D.J."/>
            <person name="Sato H."/>
            <person name="Schaeffer S.W."/>
            <person name="Schatz M.C."/>
            <person name="Schlenke T."/>
            <person name="Schwartz R."/>
            <person name="Segarra C."/>
            <person name="Singh R.S."/>
            <person name="Sirot L."/>
            <person name="Sirota M."/>
            <person name="Sisneros N.B."/>
            <person name="Smith C.D."/>
            <person name="Smith T.F."/>
            <person name="Spieth J."/>
            <person name="Stage D.E."/>
            <person name="Stark A."/>
            <person name="Stephan W."/>
            <person name="Strausberg R.L."/>
            <person name="Strempel S."/>
            <person name="Sturgill D."/>
            <person name="Sutton G."/>
            <person name="Sutton G.G."/>
            <person name="Tao W."/>
            <person name="Teichmann S."/>
            <person name="Tobari Y.N."/>
            <person name="Tomimura Y."/>
            <person name="Tsolas J.M."/>
            <person name="Valente V.L."/>
            <person name="Venter E."/>
            <person name="Venter J.C."/>
            <person name="Vicario S."/>
            <person name="Vieira F.G."/>
            <person name="Vilella A.J."/>
            <person name="Villasante A."/>
            <person name="Walenz B."/>
            <person name="Wang J."/>
            <person name="Wasserman M."/>
            <person name="Watts T."/>
            <person name="Wilson D."/>
            <person name="Wilson R.K."/>
            <person name="Wing R.A."/>
            <person name="Wolfner M.F."/>
            <person name="Wong A."/>
            <person name="Wong G.K."/>
            <person name="Wu C.I."/>
            <person name="Wu G."/>
            <person name="Yamamoto D."/>
            <person name="Yang H.P."/>
            <person name="Yang S.P."/>
            <person name="Yorke J.A."/>
            <person name="Yoshida K."/>
            <person name="Zdobnov E."/>
            <person name="Zhang P."/>
            <person name="Zhang Y."/>
            <person name="Zimin A.V."/>
            <person name="Baldwin J."/>
            <person name="Abdouelleil A."/>
            <person name="Abdulkadir J."/>
            <person name="Abebe A."/>
            <person name="Abera B."/>
            <person name="Abreu J."/>
            <person name="Acer S.C."/>
            <person name="Aftuck L."/>
            <person name="Alexander A."/>
            <person name="An P."/>
            <person name="Anderson E."/>
            <person name="Anderson S."/>
            <person name="Arachi H."/>
            <person name="Azer M."/>
            <person name="Bachantsang P."/>
            <person name="Barry A."/>
            <person name="Bayul T."/>
            <person name="Berlin A."/>
            <person name="Bessette D."/>
            <person name="Bloom T."/>
            <person name="Blye J."/>
            <person name="Boguslavskiy L."/>
            <person name="Bonnet C."/>
            <person name="Boukhgalter B."/>
            <person name="Bourzgui I."/>
            <person name="Brown A."/>
            <person name="Cahill P."/>
            <person name="Channer S."/>
            <person name="Cheshatsang Y."/>
            <person name="Chuda L."/>
            <person name="Citroen M."/>
            <person name="Collymore A."/>
            <person name="Cooke P."/>
            <person name="Costello M."/>
            <person name="D'Aco K."/>
            <person name="Daza R."/>
            <person name="De Haan G."/>
            <person name="DeGray S."/>
            <person name="DeMaso C."/>
            <person name="Dhargay N."/>
            <person name="Dooley K."/>
            <person name="Dooley E."/>
            <person name="Doricent M."/>
            <person name="Dorje P."/>
            <person name="Dorjee K."/>
            <person name="Dupes A."/>
            <person name="Elong R."/>
            <person name="Falk J."/>
            <person name="Farina A."/>
            <person name="Faro S."/>
            <person name="Ferguson D."/>
            <person name="Fisher S."/>
            <person name="Foley C.D."/>
            <person name="Franke A."/>
            <person name="Friedrich D."/>
            <person name="Gadbois L."/>
            <person name="Gearin G."/>
            <person name="Gearin C.R."/>
            <person name="Giannoukos G."/>
            <person name="Goode T."/>
            <person name="Graham J."/>
            <person name="Grandbois E."/>
            <person name="Grewal S."/>
            <person name="Gyaltsen K."/>
            <person name="Hafez N."/>
            <person name="Hagos B."/>
            <person name="Hall J."/>
            <person name="Henson C."/>
            <person name="Hollinger A."/>
            <person name="Honan T."/>
            <person name="Huard M.D."/>
            <person name="Hughes L."/>
            <person name="Hurhula B."/>
            <person name="Husby M.E."/>
            <person name="Kamat A."/>
            <person name="Kanga B."/>
            <person name="Kashin S."/>
            <person name="Khazanovich D."/>
            <person name="Kisner P."/>
            <person name="Lance K."/>
            <person name="Lara M."/>
            <person name="Lee W."/>
            <person name="Lennon N."/>
            <person name="Letendre F."/>
            <person name="LeVine R."/>
            <person name="Lipovsky A."/>
            <person name="Liu X."/>
            <person name="Liu J."/>
            <person name="Liu S."/>
            <person name="Lokyitsang T."/>
            <person name="Lokyitsang Y."/>
            <person name="Lubonja R."/>
            <person name="Lui A."/>
            <person name="MacDonald P."/>
            <person name="Magnisalis V."/>
            <person name="Maru K."/>
            <person name="Matthews C."/>
            <person name="McCusker W."/>
            <person name="McDonough S."/>
            <person name="Mehta T."/>
            <person name="Meldrim J."/>
            <person name="Meneus L."/>
            <person name="Mihai O."/>
            <person name="Mihalev A."/>
            <person name="Mihova T."/>
            <person name="Mittelman R."/>
            <person name="Mlenga V."/>
            <person name="Montmayeur A."/>
            <person name="Mulrain L."/>
            <person name="Navidi A."/>
            <person name="Naylor J."/>
            <person name="Negash T."/>
            <person name="Nguyen T."/>
            <person name="Nguyen N."/>
            <person name="Nicol R."/>
            <person name="Norbu C."/>
            <person name="Norbu N."/>
            <person name="Novod N."/>
            <person name="O'Neill B."/>
            <person name="Osman S."/>
            <person name="Markiewicz E."/>
            <person name="Oyono O.L."/>
            <person name="Patti C."/>
            <person name="Phunkhang P."/>
            <person name="Pierre F."/>
            <person name="Priest M."/>
            <person name="Raghuraman S."/>
            <person name="Rege F."/>
            <person name="Reyes R."/>
            <person name="Rise C."/>
            <person name="Rogov P."/>
            <person name="Ross K."/>
            <person name="Ryan E."/>
            <person name="Settipalli S."/>
            <person name="Shea T."/>
            <person name="Sherpa N."/>
            <person name="Shi L."/>
            <person name="Shih D."/>
            <person name="Sparrow T."/>
            <person name="Spaulding J."/>
            <person name="Stalker J."/>
            <person name="Stange-Thomann N."/>
            <person name="Stavropoulos S."/>
            <person name="Stone C."/>
            <person name="Strader C."/>
            <person name="Tesfaye S."/>
            <person name="Thomson T."/>
            <person name="Thoulutsang Y."/>
            <person name="Thoulutsang D."/>
            <person name="Topham K."/>
            <person name="Topping I."/>
            <person name="Tsamla T."/>
            <person name="Vassiliev H."/>
            <person name="Vo A."/>
            <person name="Wangchuk T."/>
            <person name="Wangdi T."/>
            <person name="Weiand M."/>
            <person name="Wilkinson J."/>
            <person name="Wilson A."/>
            <person name="Yadav S."/>
            <person name="Young G."/>
            <person name="Yu Q."/>
            <person name="Zembek L."/>
            <person name="Zhong D."/>
            <person name="Zimmer A."/>
            <person name="Zwirko Z."/>
            <person name="Jaffe D.B."/>
            <person name="Alvarez P."/>
            <person name="Brockman W."/>
            <person name="Butler J."/>
            <person name="Chin C."/>
            <person name="Gnerre S."/>
            <person name="Grabherr M."/>
            <person name="Kleber M."/>
            <person name="Mauceli E."/>
            <person name="MacCallum I."/>
        </authorList>
    </citation>
    <scope>NUCLEOTIDE SEQUENCE [LARGE SCALE GENOMIC DNA]</scope>
    <source>
        <strain evidence="3">MSH-3 / Tucson 14011-0111.49</strain>
    </source>
</reference>
<evidence type="ECO:0000313" key="3">
    <source>
        <dbReference type="Proteomes" id="UP000008744"/>
    </source>
</evidence>
<protein>
    <submittedName>
        <fullName evidence="2">GL21894</fullName>
    </submittedName>
</protein>
<dbReference type="OMA" id="NDGCSRR"/>
<dbReference type="AlphaFoldDB" id="B4GE37"/>
<evidence type="ECO:0000256" key="1">
    <source>
        <dbReference type="SAM" id="MobiDB-lite"/>
    </source>
</evidence>
<dbReference type="OrthoDB" id="6624721at2759"/>
<name>B4GE37_DROPE</name>
<dbReference type="Proteomes" id="UP000008744">
    <property type="component" value="Unassembled WGS sequence"/>
</dbReference>
<proteinExistence type="predicted"/>
<keyword evidence="3" id="KW-1185">Reference proteome</keyword>
<feature type="region of interest" description="Disordered" evidence="1">
    <location>
        <begin position="284"/>
        <end position="308"/>
    </location>
</feature>
<dbReference type="HOGENOM" id="CLU_636591_0_0_1"/>
<accession>B4GE37</accession>
<feature type="compositionally biased region" description="Basic and acidic residues" evidence="1">
    <location>
        <begin position="284"/>
        <end position="296"/>
    </location>
</feature>